<evidence type="ECO:0000313" key="2">
    <source>
        <dbReference type="Proteomes" id="UP000233766"/>
    </source>
</evidence>
<accession>A0A2N3VH03</accession>
<reference evidence="1 2" key="1">
    <citation type="submission" date="2017-12" db="EMBL/GenBank/DDBJ databases">
        <title>Sequencing the genomes of 1000 Actinobacteria strains.</title>
        <authorList>
            <person name="Klenk H.-P."/>
        </authorList>
    </citation>
    <scope>NUCLEOTIDE SEQUENCE [LARGE SCALE GENOMIC DNA]</scope>
    <source>
        <strain evidence="1 2">DSM 44489</strain>
    </source>
</reference>
<dbReference type="EMBL" id="PJMW01000002">
    <property type="protein sequence ID" value="PKV80893.1"/>
    <property type="molecule type" value="Genomic_DNA"/>
</dbReference>
<evidence type="ECO:0000313" key="1">
    <source>
        <dbReference type="EMBL" id="PKV80893.1"/>
    </source>
</evidence>
<dbReference type="Proteomes" id="UP000233766">
    <property type="component" value="Unassembled WGS sequence"/>
</dbReference>
<proteinExistence type="predicted"/>
<protein>
    <submittedName>
        <fullName evidence="1">Uncharacterized protein</fullName>
    </submittedName>
</protein>
<keyword evidence="2" id="KW-1185">Reference proteome</keyword>
<comment type="caution">
    <text evidence="1">The sequence shown here is derived from an EMBL/GenBank/DDBJ whole genome shotgun (WGS) entry which is preliminary data.</text>
</comment>
<dbReference type="AlphaFoldDB" id="A0A2N3VH03"/>
<organism evidence="1 2">
    <name type="scientific">Nocardia fluminea</name>
    <dbReference type="NCBI Taxonomy" id="134984"/>
    <lineage>
        <taxon>Bacteria</taxon>
        <taxon>Bacillati</taxon>
        <taxon>Actinomycetota</taxon>
        <taxon>Actinomycetes</taxon>
        <taxon>Mycobacteriales</taxon>
        <taxon>Nocardiaceae</taxon>
        <taxon>Nocardia</taxon>
    </lineage>
</organism>
<sequence length="37" mass="3842">MFTVILDTLSAAANEIDLERLALAAVDVVGAIISVLL</sequence>
<name>A0A2N3VH03_9NOCA</name>
<gene>
    <name evidence="1" type="ORF">ATK86_5330</name>
</gene>